<proteinExistence type="predicted"/>
<gene>
    <name evidence="1" type="ORF">PGIGA_G00101580</name>
</gene>
<name>A0ACC5XF18_PANGG</name>
<evidence type="ECO:0000313" key="1">
    <source>
        <dbReference type="EMBL" id="MCI4389701.1"/>
    </source>
</evidence>
<accession>A0ACC5XF18</accession>
<comment type="caution">
    <text evidence="1">The sequence shown here is derived from an EMBL/GenBank/DDBJ whole genome shotgun (WGS) entry which is preliminary data.</text>
</comment>
<sequence>MSTGVVGGGEKKPPSSSSATAAVMKKKKNNKKGMVKKCNICLHQYKSQNLDKHMHSRTHHEAIERLKGGEQMHKCWACDVSVPGLEQFSKHIETKEHISKLFSLKQRKQSGFTVDYNNDELNALCAQRDQNRSLLKLQKHKEKQKKLRERRAAKFQEAFNQKSQMKAKDWSRLAKGFSPPGSHVAESKWSGNKSVASSLNNENKQGMMNAEPVLESVSDEGPQTVDSFCWQTPESITWSMKKSWSTCDQLAQSEIFSSWEEEESQQSQYTSREQDKVALDQKRSCDAHTSDSPPVKKQCLRDVPSMKPRLTPSVCGEKVESECVSQSTSAAAPLRAPGLVQSHMDRLSIMLKNIRKSLDEERLPVGSSGDPNPELTPVTGDGLKRNEHGKETTLSEDQYFSEKCPQKSCIKSQKCEAQVCKTKRKPSPRKQVNSLPASSADPQEKPELTQARHVLPTLLSRSVSKTEANKPNLKVARGIRTSQKPSQAGAESRVLKPALQKLISSKSSQWRVNWKEIYQEATHRKLQREKGMPRFGIELVTPLPPDSQGLEAEELAHFELDEGFQWASIECDTVTLPRSVNPSSKDACRLTAVEQKKRDVGENHSTSGMSRSSEFVADRLENCDINDDNTSETRDFGRPQNFTPLDTLVCVKTEKPDDYCSEPMQEKTEHNRIQSIPVTQIKQEKQDFPNTDTLNKNLPKSQVNELLVMSLREDELCSSLEDVDSRLLRAQAALQTAFLEVQRLQIIKQQVTAEMSSLRSKRIDILQKIKSSRLDQTSDADSPGSAVQTHRRAAATSREHQDTALDRSSFLHGTHTDSDDQRHTDLSLALVPGSESRETHIELSKSTLTHLRQLSPEAQPSTTQ</sequence>
<dbReference type="Proteomes" id="UP000829447">
    <property type="component" value="Linkage Group LG19"/>
</dbReference>
<evidence type="ECO:0000313" key="2">
    <source>
        <dbReference type="Proteomes" id="UP000829447"/>
    </source>
</evidence>
<reference evidence="1 2" key="1">
    <citation type="journal article" date="2022" name="bioRxiv">
        <title>An ancient truncated duplication of the anti-Mullerian hormone receptor type 2 gene is a potential conserved master sex determinant in the Pangasiidae catfish family.</title>
        <authorList>
            <person name="Wen M."/>
            <person name="Pan Q."/>
            <person name="Jouanno E."/>
            <person name="Montfort J."/>
            <person name="Zahm M."/>
            <person name="Cabau C."/>
            <person name="Klopp C."/>
            <person name="Iampietro C."/>
            <person name="Roques C."/>
            <person name="Bouchez O."/>
            <person name="Castinel A."/>
            <person name="Donnadieu C."/>
            <person name="Parrinello H."/>
            <person name="Poncet C."/>
            <person name="Belmonte E."/>
            <person name="Gautier V."/>
            <person name="Avarre J.-C."/>
            <person name="Dugue R."/>
            <person name="Gustiano R."/>
            <person name="Ha T.T.T."/>
            <person name="Campet M."/>
            <person name="Sriphairoj K."/>
            <person name="Ribolli J."/>
            <person name="de Almeida F.L."/>
            <person name="Desvignes T."/>
            <person name="Postlethwait J.H."/>
            <person name="Bucao C.F."/>
            <person name="Robinson-Rechavi M."/>
            <person name="Bobe J."/>
            <person name="Herpin A."/>
            <person name="Guiguen Y."/>
        </authorList>
    </citation>
    <scope>NUCLEOTIDE SEQUENCE [LARGE SCALE GENOMIC DNA]</scope>
    <source>
        <strain evidence="1">YG-Dec2019</strain>
    </source>
</reference>
<protein>
    <submittedName>
        <fullName evidence="1">Uncharacterized protein</fullName>
    </submittedName>
</protein>
<organism evidence="1 2">
    <name type="scientific">Pangasianodon gigas</name>
    <name type="common">Mekong giant catfish</name>
    <name type="synonym">Pangasius gigas</name>
    <dbReference type="NCBI Taxonomy" id="30993"/>
    <lineage>
        <taxon>Eukaryota</taxon>
        <taxon>Metazoa</taxon>
        <taxon>Chordata</taxon>
        <taxon>Craniata</taxon>
        <taxon>Vertebrata</taxon>
        <taxon>Euteleostomi</taxon>
        <taxon>Actinopterygii</taxon>
        <taxon>Neopterygii</taxon>
        <taxon>Teleostei</taxon>
        <taxon>Ostariophysi</taxon>
        <taxon>Siluriformes</taxon>
        <taxon>Pangasiidae</taxon>
        <taxon>Pangasianodon</taxon>
    </lineage>
</organism>
<keyword evidence="2" id="KW-1185">Reference proteome</keyword>
<dbReference type="EMBL" id="CM040472">
    <property type="protein sequence ID" value="MCI4389701.1"/>
    <property type="molecule type" value="Genomic_DNA"/>
</dbReference>